<keyword evidence="1" id="KW-0472">Membrane</keyword>
<dbReference type="OrthoDB" id="284771at2"/>
<keyword evidence="1" id="KW-0812">Transmembrane</keyword>
<accession>A0A5C5WIW4</accession>
<name>A0A5C5WIW4_9PLAN</name>
<protein>
    <submittedName>
        <fullName evidence="2">Uncharacterized protein</fullName>
    </submittedName>
</protein>
<gene>
    <name evidence="2" type="ORF">KOR42_37190</name>
</gene>
<reference evidence="2 3" key="1">
    <citation type="submission" date="2019-02" db="EMBL/GenBank/DDBJ databases">
        <title>Deep-cultivation of Planctomycetes and their phenomic and genomic characterization uncovers novel biology.</title>
        <authorList>
            <person name="Wiegand S."/>
            <person name="Jogler M."/>
            <person name="Boedeker C."/>
            <person name="Pinto D."/>
            <person name="Vollmers J."/>
            <person name="Rivas-Marin E."/>
            <person name="Kohn T."/>
            <person name="Peeters S.H."/>
            <person name="Heuer A."/>
            <person name="Rast P."/>
            <person name="Oberbeckmann S."/>
            <person name="Bunk B."/>
            <person name="Jeske O."/>
            <person name="Meyerdierks A."/>
            <person name="Storesund J.E."/>
            <person name="Kallscheuer N."/>
            <person name="Luecker S."/>
            <person name="Lage O.M."/>
            <person name="Pohl T."/>
            <person name="Merkel B.J."/>
            <person name="Hornburger P."/>
            <person name="Mueller R.-W."/>
            <person name="Bruemmer F."/>
            <person name="Labrenz M."/>
            <person name="Spormann A.M."/>
            <person name="Op Den Camp H."/>
            <person name="Overmann J."/>
            <person name="Amann R."/>
            <person name="Jetten M.S.M."/>
            <person name="Mascher T."/>
            <person name="Medema M.H."/>
            <person name="Devos D.P."/>
            <person name="Kaster A.-K."/>
            <person name="Ovreas L."/>
            <person name="Rohde M."/>
            <person name="Galperin M.Y."/>
            <person name="Jogler C."/>
        </authorList>
    </citation>
    <scope>NUCLEOTIDE SEQUENCE [LARGE SCALE GENOMIC DNA]</scope>
    <source>
        <strain evidence="2 3">KOR42</strain>
    </source>
</reference>
<feature type="transmembrane region" description="Helical" evidence="1">
    <location>
        <begin position="78"/>
        <end position="98"/>
    </location>
</feature>
<keyword evidence="1" id="KW-1133">Transmembrane helix</keyword>
<dbReference type="EMBL" id="SIHI01000015">
    <property type="protein sequence ID" value="TWT50035.1"/>
    <property type="molecule type" value="Genomic_DNA"/>
</dbReference>
<evidence type="ECO:0000313" key="2">
    <source>
        <dbReference type="EMBL" id="TWT50035.1"/>
    </source>
</evidence>
<dbReference type="Proteomes" id="UP000317243">
    <property type="component" value="Unassembled WGS sequence"/>
</dbReference>
<comment type="caution">
    <text evidence="2">The sequence shown here is derived from an EMBL/GenBank/DDBJ whole genome shotgun (WGS) entry which is preliminary data.</text>
</comment>
<evidence type="ECO:0000256" key="1">
    <source>
        <dbReference type="SAM" id="Phobius"/>
    </source>
</evidence>
<evidence type="ECO:0000313" key="3">
    <source>
        <dbReference type="Proteomes" id="UP000317243"/>
    </source>
</evidence>
<dbReference type="AlphaFoldDB" id="A0A5C5WIW4"/>
<organism evidence="2 3">
    <name type="scientific">Thalassoglobus neptunius</name>
    <dbReference type="NCBI Taxonomy" id="1938619"/>
    <lineage>
        <taxon>Bacteria</taxon>
        <taxon>Pseudomonadati</taxon>
        <taxon>Planctomycetota</taxon>
        <taxon>Planctomycetia</taxon>
        <taxon>Planctomycetales</taxon>
        <taxon>Planctomycetaceae</taxon>
        <taxon>Thalassoglobus</taxon>
    </lineage>
</organism>
<proteinExistence type="predicted"/>
<feature type="transmembrane region" description="Helical" evidence="1">
    <location>
        <begin position="23"/>
        <end position="47"/>
    </location>
</feature>
<feature type="transmembrane region" description="Helical" evidence="1">
    <location>
        <begin position="133"/>
        <end position="157"/>
    </location>
</feature>
<keyword evidence="3" id="KW-1185">Reference proteome</keyword>
<dbReference type="RefSeq" id="WP_146511152.1">
    <property type="nucleotide sequence ID" value="NZ_SIHI01000015.1"/>
</dbReference>
<sequence>MAGYEFTNEQNATFSSLAHKMGWVGWFFIVIGVFNLIGAVLLLTAIYRSEIPESYLENLPAEVKTELGKAEVPPQNRLWGFVTNAALGGVIYLCIGGWTRSAAASFSQIATTENRDIPHLMDGLSSLNSMYSLFYTLLVIMLIFFVVTMGMTLYATIMS</sequence>